<keyword evidence="5" id="KW-1185">Reference proteome</keyword>
<organism evidence="4 5">
    <name type="scientific">Eubacterium uniforme</name>
    <dbReference type="NCBI Taxonomy" id="39495"/>
    <lineage>
        <taxon>Bacteria</taxon>
        <taxon>Bacillati</taxon>
        <taxon>Bacillota</taxon>
        <taxon>Clostridia</taxon>
        <taxon>Eubacteriales</taxon>
        <taxon>Eubacteriaceae</taxon>
        <taxon>Eubacterium</taxon>
    </lineage>
</organism>
<dbReference type="InterPro" id="IPR022998">
    <property type="entry name" value="ThiamineP_synth_TenI"/>
</dbReference>
<evidence type="ECO:0000313" key="5">
    <source>
        <dbReference type="Proteomes" id="UP000190814"/>
    </source>
</evidence>
<feature type="domain" description="Thiamine phosphate synthase/TenI" evidence="3">
    <location>
        <begin position="83"/>
        <end position="235"/>
    </location>
</feature>
<dbReference type="GO" id="GO:0005737">
    <property type="term" value="C:cytoplasm"/>
    <property type="evidence" value="ECO:0007669"/>
    <property type="project" value="TreeGrafter"/>
</dbReference>
<evidence type="ECO:0000259" key="3">
    <source>
        <dbReference type="Pfam" id="PF02581"/>
    </source>
</evidence>
<comment type="pathway">
    <text evidence="1">Cofactor biosynthesis; thiamine diphosphate biosynthesis.</text>
</comment>
<dbReference type="PANTHER" id="PTHR20857">
    <property type="entry name" value="THIAMINE-PHOSPHATE PYROPHOSPHORYLASE"/>
    <property type="match status" value="1"/>
</dbReference>
<dbReference type="GO" id="GO:0009228">
    <property type="term" value="P:thiamine biosynthetic process"/>
    <property type="evidence" value="ECO:0007669"/>
    <property type="project" value="UniProtKB-KW"/>
</dbReference>
<proteinExistence type="predicted"/>
<evidence type="ECO:0000313" key="4">
    <source>
        <dbReference type="EMBL" id="SKA65508.1"/>
    </source>
</evidence>
<dbReference type="RefSeq" id="WP_159444294.1">
    <property type="nucleotide sequence ID" value="NZ_FUXZ01000006.1"/>
</dbReference>
<dbReference type="InterPro" id="IPR036206">
    <property type="entry name" value="ThiamineP_synth_sf"/>
</dbReference>
<dbReference type="STRING" id="39495.SAMN02745111_01119"/>
<dbReference type="GO" id="GO:0004789">
    <property type="term" value="F:thiamine-phosphate diphosphorylase activity"/>
    <property type="evidence" value="ECO:0007669"/>
    <property type="project" value="TreeGrafter"/>
</dbReference>
<reference evidence="4 5" key="1">
    <citation type="submission" date="2017-02" db="EMBL/GenBank/DDBJ databases">
        <authorList>
            <person name="Peterson S.W."/>
        </authorList>
    </citation>
    <scope>NUCLEOTIDE SEQUENCE [LARGE SCALE GENOMIC DNA]</scope>
    <source>
        <strain evidence="4 5">ATCC 35992</strain>
    </source>
</reference>
<name>A0A1T4VKW1_9FIRM</name>
<dbReference type="InterPro" id="IPR013785">
    <property type="entry name" value="Aldolase_TIM"/>
</dbReference>
<dbReference type="SUPFAM" id="SSF51391">
    <property type="entry name" value="Thiamin phosphate synthase"/>
    <property type="match status" value="1"/>
</dbReference>
<dbReference type="OrthoDB" id="9815348at2"/>
<keyword evidence="2" id="KW-0784">Thiamine biosynthesis</keyword>
<sequence length="238" mass="26584">MFKIFCITNRKLCKDDFVQTIERVVSEYKSLQVIEKALEKEISLGKNELLVSSNMKLTDEDGLKESTFENIGEGMTNSNLPKPDMLILREKDLSEDEYYELAKKIKPMCDKAGVELVIHTYVNVAKKLGVKSIHLPLDKYIMLTEEDKQLFDNIGTSVHSLDDLEKAISLGANYVLAGHIYDTDCKKGLPGRGLEFLQEICSNVRVPVIAIGGINMDRLKEVKDVGASGAAIMSGYMN</sequence>
<dbReference type="EMBL" id="FUXZ01000006">
    <property type="protein sequence ID" value="SKA65508.1"/>
    <property type="molecule type" value="Genomic_DNA"/>
</dbReference>
<dbReference type="PANTHER" id="PTHR20857:SF15">
    <property type="entry name" value="THIAMINE-PHOSPHATE SYNTHASE"/>
    <property type="match status" value="1"/>
</dbReference>
<dbReference type="AlphaFoldDB" id="A0A1T4VKW1"/>
<dbReference type="Pfam" id="PF02581">
    <property type="entry name" value="TMP-TENI"/>
    <property type="match status" value="1"/>
</dbReference>
<evidence type="ECO:0000256" key="1">
    <source>
        <dbReference type="ARBA" id="ARBA00004948"/>
    </source>
</evidence>
<dbReference type="CDD" id="cd00564">
    <property type="entry name" value="TMP_TenI"/>
    <property type="match status" value="1"/>
</dbReference>
<evidence type="ECO:0000256" key="2">
    <source>
        <dbReference type="ARBA" id="ARBA00022977"/>
    </source>
</evidence>
<dbReference type="Proteomes" id="UP000190814">
    <property type="component" value="Unassembled WGS sequence"/>
</dbReference>
<dbReference type="Gene3D" id="3.20.20.70">
    <property type="entry name" value="Aldolase class I"/>
    <property type="match status" value="1"/>
</dbReference>
<protein>
    <submittedName>
        <fullName evidence="4">Thiamine monophosphate synthase/TENI</fullName>
    </submittedName>
</protein>
<gene>
    <name evidence="4" type="ORF">SAMN02745111_01119</name>
</gene>
<accession>A0A1T4VKW1</accession>